<reference evidence="2 3" key="1">
    <citation type="journal article" date="2019" name="Sci. Rep.">
        <title>Orb-weaving spider Araneus ventricosus genome elucidates the spidroin gene catalogue.</title>
        <authorList>
            <person name="Kono N."/>
            <person name="Nakamura H."/>
            <person name="Ohtoshi R."/>
            <person name="Moran D.A.P."/>
            <person name="Shinohara A."/>
            <person name="Yoshida Y."/>
            <person name="Fujiwara M."/>
            <person name="Mori M."/>
            <person name="Tomita M."/>
            <person name="Arakawa K."/>
        </authorList>
    </citation>
    <scope>NUCLEOTIDE SEQUENCE [LARGE SCALE GENOMIC DNA]</scope>
</reference>
<name>A0A4Y2AYA2_ARAVE</name>
<dbReference type="EMBL" id="BGPR01000039">
    <property type="protein sequence ID" value="GBL84870.1"/>
    <property type="molecule type" value="Genomic_DNA"/>
</dbReference>
<evidence type="ECO:0000313" key="2">
    <source>
        <dbReference type="EMBL" id="GBL84870.1"/>
    </source>
</evidence>
<evidence type="ECO:0000256" key="1">
    <source>
        <dbReference type="SAM" id="MobiDB-lite"/>
    </source>
</evidence>
<proteinExistence type="predicted"/>
<feature type="region of interest" description="Disordered" evidence="1">
    <location>
        <begin position="58"/>
        <end position="77"/>
    </location>
</feature>
<evidence type="ECO:0000313" key="3">
    <source>
        <dbReference type="Proteomes" id="UP000499080"/>
    </source>
</evidence>
<protein>
    <submittedName>
        <fullName evidence="2">Uncharacterized protein</fullName>
    </submittedName>
</protein>
<keyword evidence="3" id="KW-1185">Reference proteome</keyword>
<accession>A0A4Y2AYA2</accession>
<sequence>MSLPHRCLPEDDRKYVEVRVLLVTSRQENPEWTHQLKNENIPKAYNSSPVAVFRTGARLVPRESRGPQNPPNVYSSA</sequence>
<dbReference type="AlphaFoldDB" id="A0A4Y2AYA2"/>
<comment type="caution">
    <text evidence="2">The sequence shown here is derived from an EMBL/GenBank/DDBJ whole genome shotgun (WGS) entry which is preliminary data.</text>
</comment>
<organism evidence="2 3">
    <name type="scientific">Araneus ventricosus</name>
    <name type="common">Orbweaver spider</name>
    <name type="synonym">Epeira ventricosa</name>
    <dbReference type="NCBI Taxonomy" id="182803"/>
    <lineage>
        <taxon>Eukaryota</taxon>
        <taxon>Metazoa</taxon>
        <taxon>Ecdysozoa</taxon>
        <taxon>Arthropoda</taxon>
        <taxon>Chelicerata</taxon>
        <taxon>Arachnida</taxon>
        <taxon>Araneae</taxon>
        <taxon>Araneomorphae</taxon>
        <taxon>Entelegynae</taxon>
        <taxon>Araneoidea</taxon>
        <taxon>Araneidae</taxon>
        <taxon>Araneus</taxon>
    </lineage>
</organism>
<gene>
    <name evidence="2" type="ORF">AVEN_93890_1</name>
</gene>
<dbReference type="Proteomes" id="UP000499080">
    <property type="component" value="Unassembled WGS sequence"/>
</dbReference>